<evidence type="ECO:0000256" key="1">
    <source>
        <dbReference type="PROSITE-ProRule" id="PRU00325"/>
    </source>
</evidence>
<keyword evidence="1" id="KW-0862">Zinc</keyword>
<feature type="region of interest" description="Disordered" evidence="2">
    <location>
        <begin position="465"/>
        <end position="496"/>
    </location>
</feature>
<keyword evidence="5" id="KW-1185">Reference proteome</keyword>
<feature type="domain" description="SWIM-type" evidence="3">
    <location>
        <begin position="117"/>
        <end position="153"/>
    </location>
</feature>
<accession>A0A2N3N296</accession>
<dbReference type="AlphaFoldDB" id="A0A2N3N296"/>
<feature type="compositionally biased region" description="Polar residues" evidence="2">
    <location>
        <begin position="319"/>
        <end position="328"/>
    </location>
</feature>
<evidence type="ECO:0000313" key="4">
    <source>
        <dbReference type="EMBL" id="PKS06556.1"/>
    </source>
</evidence>
<dbReference type="Proteomes" id="UP000233524">
    <property type="component" value="Unassembled WGS sequence"/>
</dbReference>
<dbReference type="InterPro" id="IPR007527">
    <property type="entry name" value="Znf_SWIM"/>
</dbReference>
<keyword evidence="1" id="KW-0863">Zinc-finger</keyword>
<proteinExistence type="predicted"/>
<sequence>MPSTPTSELSQLSLGSSMPPTARRRSYASSRGQAREDVSSSEDESDSGTSMMGGDSDEEDPFLIRSPNRLTYKLNGLHPDVRSVARDTFQDPPKITLQYCRLQNNVYAFQMTELVHQSIRIGPPNSDQPHPHCSCNKTAVPCRHVFWLMDQLTKQTLYDHDVDAPLTLTPHGYPAEIGHPFDDISNFHLDLLAESLHCDMGEVDSDEETRINEHRVLEVRELLASMAAVPPEKFRPDIFTTPRRGKKPLKRGDLEQTLFRILLDNNELFNYLLSLARPTDSIRDPFRKLSQRATRVLAELDDHCSTSPHPGSTGFHAETPTSTHSLSPTQTASLGFKISCDVPWAAHHILGIISSIRAAIYPIHASTPSQRISAARALVRIFSNVSDRNRDIHPGETPADRNLYARLIGTRDEDFIIPILTDLREAASQFLHNLEVVQYRLGVHGAPITYIEKFNDLITVLRTYPQPGSSRSSPGGAGSKRHGQDSSSSRDPKRVK</sequence>
<dbReference type="VEuPathDB" id="FungiDB:jhhlp_007304"/>
<dbReference type="PROSITE" id="PS50966">
    <property type="entry name" value="ZF_SWIM"/>
    <property type="match status" value="1"/>
</dbReference>
<protein>
    <recommendedName>
        <fullName evidence="3">SWIM-type domain-containing protein</fullName>
    </recommendedName>
</protein>
<feature type="compositionally biased region" description="Low complexity" evidence="2">
    <location>
        <begin position="465"/>
        <end position="474"/>
    </location>
</feature>
<evidence type="ECO:0000256" key="2">
    <source>
        <dbReference type="SAM" id="MobiDB-lite"/>
    </source>
</evidence>
<comment type="caution">
    <text evidence="4">The sequence shown here is derived from an EMBL/GenBank/DDBJ whole genome shotgun (WGS) entry which is preliminary data.</text>
</comment>
<feature type="region of interest" description="Disordered" evidence="2">
    <location>
        <begin position="1"/>
        <end position="63"/>
    </location>
</feature>
<evidence type="ECO:0000313" key="5">
    <source>
        <dbReference type="Proteomes" id="UP000233524"/>
    </source>
</evidence>
<name>A0A2N3N296_9PEZI</name>
<feature type="region of interest" description="Disordered" evidence="2">
    <location>
        <begin position="302"/>
        <end position="328"/>
    </location>
</feature>
<feature type="compositionally biased region" description="Basic and acidic residues" evidence="2">
    <location>
        <begin position="482"/>
        <end position="496"/>
    </location>
</feature>
<dbReference type="EMBL" id="NLAX01001034">
    <property type="protein sequence ID" value="PKS06556.1"/>
    <property type="molecule type" value="Genomic_DNA"/>
</dbReference>
<feature type="compositionally biased region" description="Polar residues" evidence="2">
    <location>
        <begin position="1"/>
        <end position="19"/>
    </location>
</feature>
<reference evidence="4 5" key="1">
    <citation type="journal article" date="2017" name="G3 (Bethesda)">
        <title>First Draft Genome Sequence of the Pathogenic Fungus Lomentospora prolificans (Formerly Scedosporium prolificans).</title>
        <authorList>
            <person name="Luo R."/>
            <person name="Zimin A."/>
            <person name="Workman R."/>
            <person name="Fan Y."/>
            <person name="Pertea G."/>
            <person name="Grossman N."/>
            <person name="Wear M.P."/>
            <person name="Jia B."/>
            <person name="Miller H."/>
            <person name="Casadevall A."/>
            <person name="Timp W."/>
            <person name="Zhang S.X."/>
            <person name="Salzberg S.L."/>
        </authorList>
    </citation>
    <scope>NUCLEOTIDE SEQUENCE [LARGE SCALE GENOMIC DNA]</scope>
    <source>
        <strain evidence="4 5">JHH-5317</strain>
    </source>
</reference>
<gene>
    <name evidence="4" type="ORF">jhhlp_007304</name>
</gene>
<keyword evidence="1" id="KW-0479">Metal-binding</keyword>
<organism evidence="4 5">
    <name type="scientific">Lomentospora prolificans</name>
    <dbReference type="NCBI Taxonomy" id="41688"/>
    <lineage>
        <taxon>Eukaryota</taxon>
        <taxon>Fungi</taxon>
        <taxon>Dikarya</taxon>
        <taxon>Ascomycota</taxon>
        <taxon>Pezizomycotina</taxon>
        <taxon>Sordariomycetes</taxon>
        <taxon>Hypocreomycetidae</taxon>
        <taxon>Microascales</taxon>
        <taxon>Microascaceae</taxon>
        <taxon>Lomentospora</taxon>
    </lineage>
</organism>
<dbReference type="InParanoid" id="A0A2N3N296"/>
<dbReference type="GO" id="GO:0008270">
    <property type="term" value="F:zinc ion binding"/>
    <property type="evidence" value="ECO:0007669"/>
    <property type="project" value="UniProtKB-KW"/>
</dbReference>
<dbReference type="OrthoDB" id="5387895at2759"/>
<evidence type="ECO:0000259" key="3">
    <source>
        <dbReference type="PROSITE" id="PS50966"/>
    </source>
</evidence>